<dbReference type="EMBL" id="AHFL01000068">
    <property type="protein sequence ID" value="EOO60516.1"/>
    <property type="molecule type" value="Genomic_DNA"/>
</dbReference>
<dbReference type="InterPro" id="IPR003540">
    <property type="entry name" value="ADP-ribosyltransferase"/>
</dbReference>
<dbReference type="AlphaFoldDB" id="A0A9W5PYA4"/>
<proteinExistence type="predicted"/>
<feature type="domain" description="ADP ribosyltransferase" evidence="1">
    <location>
        <begin position="49"/>
        <end position="261"/>
    </location>
</feature>
<dbReference type="PROSITE" id="PS51996">
    <property type="entry name" value="TR_MART"/>
    <property type="match status" value="1"/>
</dbReference>
<dbReference type="Gene3D" id="3.90.176.10">
    <property type="entry name" value="Toxin ADP-ribosyltransferase, Chain A, domain 1"/>
    <property type="match status" value="1"/>
</dbReference>
<dbReference type="GO" id="GO:0005576">
    <property type="term" value="C:extracellular region"/>
    <property type="evidence" value="ECO:0007669"/>
    <property type="project" value="InterPro"/>
</dbReference>
<dbReference type="RefSeq" id="WP_001009602.1">
    <property type="nucleotide sequence ID" value="NZ_KB976270.1"/>
</dbReference>
<organism evidence="2 3">
    <name type="scientific">Bacillus cereus VD196</name>
    <dbReference type="NCBI Taxonomy" id="1053243"/>
    <lineage>
        <taxon>Bacteria</taxon>
        <taxon>Bacillati</taxon>
        <taxon>Bacillota</taxon>
        <taxon>Bacilli</taxon>
        <taxon>Bacillales</taxon>
        <taxon>Bacillaceae</taxon>
        <taxon>Bacillus</taxon>
        <taxon>Bacillus cereus group</taxon>
    </lineage>
</organism>
<evidence type="ECO:0000259" key="1">
    <source>
        <dbReference type="Pfam" id="PF03496"/>
    </source>
</evidence>
<evidence type="ECO:0000313" key="3">
    <source>
        <dbReference type="Proteomes" id="UP000014023"/>
    </source>
</evidence>
<gene>
    <name evidence="2" type="ORF">IKE_05963</name>
</gene>
<sequence length="262" mass="29812">MNFKKGILVSLLSSVTFIMPITHEANVISVATVYANSVDLDFTDNKEAARKWGEKEYGDWKKNKLTAEERTAMENYTGSGYAAINEYLGKTNGELIEKQEELPEGYQLSDAKKLNKKIMKLDSALDKARLTETIMVYRRVSEQQFSMEASKLRPAGSTRIDPEKAENLSLEFTGKSFDQYNFMSTSIAKDPHKSYGPQRYAILMKIKLPKGTHAAYVADISKYPDQLELLVKRGYTFKYDKFSIINDHGWESLQVDVSLIKK</sequence>
<dbReference type="SUPFAM" id="SSF56399">
    <property type="entry name" value="ADP-ribosylation"/>
    <property type="match status" value="1"/>
</dbReference>
<reference evidence="2 3" key="1">
    <citation type="submission" date="2012-12" db="EMBL/GenBank/DDBJ databases">
        <title>The Genome Sequence of Bacillus cereus VD196.</title>
        <authorList>
            <consortium name="The Broad Institute Genome Sequencing Platform"/>
            <consortium name="The Broad Institute Genome Sequencing Center for Infectious Disease"/>
            <person name="Feldgarden M."/>
            <person name="Van der Auwera G.A."/>
            <person name="Mahillon J."/>
            <person name="Duprez V."/>
            <person name="Timmery S."/>
            <person name="Mattelet C."/>
            <person name="Dierick K."/>
            <person name="Sun M."/>
            <person name="Yu Z."/>
            <person name="Zhu L."/>
            <person name="Hu X."/>
            <person name="Shank E.B."/>
            <person name="Swiecicka I."/>
            <person name="Hansen B.M."/>
            <person name="Andrup L."/>
            <person name="Walker B."/>
            <person name="Young S.K."/>
            <person name="Zeng Q."/>
            <person name="Gargeya S."/>
            <person name="Fitzgerald M."/>
            <person name="Haas B."/>
            <person name="Abouelleil A."/>
            <person name="Alvarado L."/>
            <person name="Arachchi H.M."/>
            <person name="Berlin A.M."/>
            <person name="Chapman S.B."/>
            <person name="Dewar J."/>
            <person name="Goldberg J."/>
            <person name="Griggs A."/>
            <person name="Gujja S."/>
            <person name="Hansen M."/>
            <person name="Howarth C."/>
            <person name="Imamovic A."/>
            <person name="Larimer J."/>
            <person name="McCowan C."/>
            <person name="Murphy C."/>
            <person name="Neiman D."/>
            <person name="Pearson M."/>
            <person name="Priest M."/>
            <person name="Roberts A."/>
            <person name="Saif S."/>
            <person name="Shea T."/>
            <person name="Sisk P."/>
            <person name="Sykes S."/>
            <person name="Wortman J."/>
            <person name="Nusbaum C."/>
            <person name="Birren B."/>
        </authorList>
    </citation>
    <scope>NUCLEOTIDE SEQUENCE [LARGE SCALE GENOMIC DNA]</scope>
    <source>
        <strain evidence="2 3">VD196</strain>
    </source>
</reference>
<comment type="caution">
    <text evidence="2">The sequence shown here is derived from an EMBL/GenBank/DDBJ whole genome shotgun (WGS) entry which is preliminary data.</text>
</comment>
<protein>
    <recommendedName>
        <fullName evidence="1">ADP ribosyltransferase domain-containing protein</fullName>
    </recommendedName>
</protein>
<evidence type="ECO:0000313" key="2">
    <source>
        <dbReference type="EMBL" id="EOO60516.1"/>
    </source>
</evidence>
<dbReference type="Proteomes" id="UP000014023">
    <property type="component" value="Unassembled WGS sequence"/>
</dbReference>
<dbReference type="Pfam" id="PF03496">
    <property type="entry name" value="ADPrib_exo_Tox"/>
    <property type="match status" value="1"/>
</dbReference>
<accession>A0A9W5PYA4</accession>
<name>A0A9W5PYA4_BACCE</name>